<evidence type="ECO:0000313" key="14">
    <source>
        <dbReference type="Proteomes" id="UP001235939"/>
    </source>
</evidence>
<keyword evidence="3" id="KW-0723">Serine/threonine-protein kinase</keyword>
<evidence type="ECO:0000256" key="3">
    <source>
        <dbReference type="ARBA" id="ARBA00022527"/>
    </source>
</evidence>
<evidence type="ECO:0000313" key="13">
    <source>
        <dbReference type="EMBL" id="UYV73531.1"/>
    </source>
</evidence>
<dbReference type="Proteomes" id="UP001235939">
    <property type="component" value="Chromosome 10"/>
</dbReference>
<dbReference type="Pfam" id="PF00069">
    <property type="entry name" value="Pkinase"/>
    <property type="match status" value="1"/>
</dbReference>
<evidence type="ECO:0000256" key="2">
    <source>
        <dbReference type="ARBA" id="ARBA00022148"/>
    </source>
</evidence>
<keyword evidence="7" id="KW-0067">ATP-binding</keyword>
<dbReference type="EMBL" id="CP092872">
    <property type="protein sequence ID" value="UYV73531.1"/>
    <property type="molecule type" value="Genomic_DNA"/>
</dbReference>
<reference evidence="13 14" key="1">
    <citation type="submission" date="2022-01" db="EMBL/GenBank/DDBJ databases">
        <title>A chromosomal length assembly of Cordylochernes scorpioides.</title>
        <authorList>
            <person name="Zeh D."/>
            <person name="Zeh J."/>
        </authorList>
    </citation>
    <scope>NUCLEOTIDE SEQUENCE [LARGE SCALE GENOMIC DNA]</scope>
    <source>
        <strain evidence="13">IN4F17</strain>
        <tissue evidence="13">Whole Body</tissue>
    </source>
</reference>
<dbReference type="InterPro" id="IPR050236">
    <property type="entry name" value="Ser_Thr_kinase_AGC"/>
</dbReference>
<feature type="region of interest" description="Disordered" evidence="11">
    <location>
        <begin position="1"/>
        <end position="22"/>
    </location>
</feature>
<dbReference type="PANTHER" id="PTHR24356:SF1">
    <property type="entry name" value="SERINE_THREONINE-PROTEIN KINASE GREATWALL"/>
    <property type="match status" value="1"/>
</dbReference>
<gene>
    <name evidence="13" type="ORF">LAZ67_10004008</name>
</gene>
<keyword evidence="14" id="KW-1185">Reference proteome</keyword>
<keyword evidence="4" id="KW-0808">Transferase</keyword>
<sequence length="115" mass="12920">MPYNHPTPLRTPKTGVRRGKPTRLLGTPDYLAPELLTYSGHGPAVDWWALGVCLFEFLAGLPPFNDDTIQKVFDNILRRNIPWPPPDEDFSPQAHLAIDSLLEFDPNKRATSKGL</sequence>
<evidence type="ECO:0000256" key="5">
    <source>
        <dbReference type="ARBA" id="ARBA00022741"/>
    </source>
</evidence>
<dbReference type="InterPro" id="IPR011009">
    <property type="entry name" value="Kinase-like_dom_sf"/>
</dbReference>
<dbReference type="PANTHER" id="PTHR24356">
    <property type="entry name" value="SERINE/THREONINE-PROTEIN KINASE"/>
    <property type="match status" value="1"/>
</dbReference>
<evidence type="ECO:0000256" key="7">
    <source>
        <dbReference type="ARBA" id="ARBA00022840"/>
    </source>
</evidence>
<evidence type="ECO:0000256" key="9">
    <source>
        <dbReference type="ARBA" id="ARBA00047899"/>
    </source>
</evidence>
<dbReference type="PROSITE" id="PS50011">
    <property type="entry name" value="PROTEIN_KINASE_DOM"/>
    <property type="match status" value="1"/>
</dbReference>
<evidence type="ECO:0000256" key="4">
    <source>
        <dbReference type="ARBA" id="ARBA00022679"/>
    </source>
</evidence>
<keyword evidence="6" id="KW-0418">Kinase</keyword>
<protein>
    <recommendedName>
        <fullName evidence="2">Serine/threonine-protein kinase greatwall</fullName>
        <ecNumber evidence="1">2.7.11.1</ecNumber>
    </recommendedName>
    <alternativeName>
        <fullName evidence="8">Microtubule-associated serine/threonine-protein kinase-like</fullName>
    </alternativeName>
</protein>
<evidence type="ECO:0000256" key="1">
    <source>
        <dbReference type="ARBA" id="ARBA00012513"/>
    </source>
</evidence>
<proteinExistence type="predicted"/>
<comment type="catalytic activity">
    <reaction evidence="10">
        <text>L-seryl-[protein] + ATP = O-phospho-L-seryl-[protein] + ADP + H(+)</text>
        <dbReference type="Rhea" id="RHEA:17989"/>
        <dbReference type="Rhea" id="RHEA-COMP:9863"/>
        <dbReference type="Rhea" id="RHEA-COMP:11604"/>
        <dbReference type="ChEBI" id="CHEBI:15378"/>
        <dbReference type="ChEBI" id="CHEBI:29999"/>
        <dbReference type="ChEBI" id="CHEBI:30616"/>
        <dbReference type="ChEBI" id="CHEBI:83421"/>
        <dbReference type="ChEBI" id="CHEBI:456216"/>
        <dbReference type="EC" id="2.7.11.1"/>
    </reaction>
</comment>
<keyword evidence="5" id="KW-0547">Nucleotide-binding</keyword>
<comment type="catalytic activity">
    <reaction evidence="9">
        <text>L-threonyl-[protein] + ATP = O-phospho-L-threonyl-[protein] + ADP + H(+)</text>
        <dbReference type="Rhea" id="RHEA:46608"/>
        <dbReference type="Rhea" id="RHEA-COMP:11060"/>
        <dbReference type="Rhea" id="RHEA-COMP:11605"/>
        <dbReference type="ChEBI" id="CHEBI:15378"/>
        <dbReference type="ChEBI" id="CHEBI:30013"/>
        <dbReference type="ChEBI" id="CHEBI:30616"/>
        <dbReference type="ChEBI" id="CHEBI:61977"/>
        <dbReference type="ChEBI" id="CHEBI:456216"/>
        <dbReference type="EC" id="2.7.11.1"/>
    </reaction>
</comment>
<evidence type="ECO:0000256" key="6">
    <source>
        <dbReference type="ARBA" id="ARBA00022777"/>
    </source>
</evidence>
<dbReference type="SUPFAM" id="SSF56112">
    <property type="entry name" value="Protein kinase-like (PK-like)"/>
    <property type="match status" value="1"/>
</dbReference>
<evidence type="ECO:0000256" key="11">
    <source>
        <dbReference type="SAM" id="MobiDB-lite"/>
    </source>
</evidence>
<feature type="domain" description="Protein kinase" evidence="12">
    <location>
        <begin position="1"/>
        <end position="115"/>
    </location>
</feature>
<organism evidence="13 14">
    <name type="scientific">Cordylochernes scorpioides</name>
    <dbReference type="NCBI Taxonomy" id="51811"/>
    <lineage>
        <taxon>Eukaryota</taxon>
        <taxon>Metazoa</taxon>
        <taxon>Ecdysozoa</taxon>
        <taxon>Arthropoda</taxon>
        <taxon>Chelicerata</taxon>
        <taxon>Arachnida</taxon>
        <taxon>Pseudoscorpiones</taxon>
        <taxon>Cheliferoidea</taxon>
        <taxon>Chernetidae</taxon>
        <taxon>Cordylochernes</taxon>
    </lineage>
</organism>
<dbReference type="EC" id="2.7.11.1" evidence="1"/>
<evidence type="ECO:0000256" key="10">
    <source>
        <dbReference type="ARBA" id="ARBA00048679"/>
    </source>
</evidence>
<dbReference type="InterPro" id="IPR000719">
    <property type="entry name" value="Prot_kinase_dom"/>
</dbReference>
<evidence type="ECO:0000259" key="12">
    <source>
        <dbReference type="PROSITE" id="PS50011"/>
    </source>
</evidence>
<name>A0ABY6KZN3_9ARAC</name>
<accession>A0ABY6KZN3</accession>
<evidence type="ECO:0000256" key="8">
    <source>
        <dbReference type="ARBA" id="ARBA00033099"/>
    </source>
</evidence>
<dbReference type="Gene3D" id="1.10.510.10">
    <property type="entry name" value="Transferase(Phosphotransferase) domain 1"/>
    <property type="match status" value="1"/>
</dbReference>